<organism evidence="4 5">
    <name type="scientific">Leptothoe kymatousa TAU-MAC 1615</name>
    <dbReference type="NCBI Taxonomy" id="2364775"/>
    <lineage>
        <taxon>Bacteria</taxon>
        <taxon>Bacillati</taxon>
        <taxon>Cyanobacteriota</taxon>
        <taxon>Cyanophyceae</taxon>
        <taxon>Nodosilineales</taxon>
        <taxon>Cymatolegaceae</taxon>
        <taxon>Leptothoe</taxon>
        <taxon>Leptothoe kymatousa</taxon>
    </lineage>
</organism>
<evidence type="ECO:0000256" key="1">
    <source>
        <dbReference type="SAM" id="MobiDB-lite"/>
    </source>
</evidence>
<dbReference type="Gene3D" id="2.30.30.40">
    <property type="entry name" value="SH3 Domains"/>
    <property type="match status" value="1"/>
</dbReference>
<feature type="region of interest" description="Disordered" evidence="1">
    <location>
        <begin position="55"/>
        <end position="94"/>
    </location>
</feature>
<feature type="transmembrane region" description="Helical" evidence="2">
    <location>
        <begin position="15"/>
        <end position="41"/>
    </location>
</feature>
<dbReference type="Pfam" id="PF08239">
    <property type="entry name" value="SH3_3"/>
    <property type="match status" value="1"/>
</dbReference>
<proteinExistence type="predicted"/>
<keyword evidence="2" id="KW-0812">Transmembrane</keyword>
<dbReference type="Proteomes" id="UP001196661">
    <property type="component" value="Unassembled WGS sequence"/>
</dbReference>
<feature type="domain" description="SH3b" evidence="3">
    <location>
        <begin position="99"/>
        <end position="163"/>
    </location>
</feature>
<name>A0ABS5Y411_9CYAN</name>
<dbReference type="SMART" id="SM00287">
    <property type="entry name" value="SH3b"/>
    <property type="match status" value="1"/>
</dbReference>
<protein>
    <submittedName>
        <fullName evidence="4">SH3 domain-containing protein</fullName>
    </submittedName>
</protein>
<reference evidence="4 5" key="1">
    <citation type="journal article" date="2021" name="Mar. Drugs">
        <title>Genome Reduction and Secondary Metabolism of the Marine Sponge-Associated Cyanobacterium Leptothoe.</title>
        <authorList>
            <person name="Konstantinou D."/>
            <person name="Popin R.V."/>
            <person name="Fewer D.P."/>
            <person name="Sivonen K."/>
            <person name="Gkelis S."/>
        </authorList>
    </citation>
    <scope>NUCLEOTIDE SEQUENCE [LARGE SCALE GENOMIC DNA]</scope>
    <source>
        <strain evidence="4 5">TAU-MAC 1615</strain>
    </source>
</reference>
<accession>A0ABS5Y411</accession>
<feature type="compositionally biased region" description="Polar residues" evidence="1">
    <location>
        <begin position="61"/>
        <end position="83"/>
    </location>
</feature>
<dbReference type="RefSeq" id="WP_215618477.1">
    <property type="nucleotide sequence ID" value="NZ_JADOER010000009.1"/>
</dbReference>
<dbReference type="PROSITE" id="PS51781">
    <property type="entry name" value="SH3B"/>
    <property type="match status" value="1"/>
</dbReference>
<keyword evidence="5" id="KW-1185">Reference proteome</keyword>
<sequence>MTSQRFNPQNFVVGVIKFICGVAIAIFVICLAGAATARYFLTQLSTLPERPVYENDAPAAKTTNPPDASSPNQPAAGNEQAQTPAAEAPKPEASDANVLFKATVTYSAGLLVRTGAGADSETIDGIDYNETIDVLEESGKWYRIRTSSGVEGWIKGKDNTKRL</sequence>
<evidence type="ECO:0000313" key="5">
    <source>
        <dbReference type="Proteomes" id="UP001196661"/>
    </source>
</evidence>
<keyword evidence="2" id="KW-1133">Transmembrane helix</keyword>
<evidence type="ECO:0000259" key="3">
    <source>
        <dbReference type="PROSITE" id="PS51781"/>
    </source>
</evidence>
<gene>
    <name evidence="4" type="ORF">IXB28_10205</name>
</gene>
<dbReference type="InterPro" id="IPR003646">
    <property type="entry name" value="SH3-like_bac-type"/>
</dbReference>
<dbReference type="EMBL" id="JADOER010000009">
    <property type="protein sequence ID" value="MBT9312578.1"/>
    <property type="molecule type" value="Genomic_DNA"/>
</dbReference>
<keyword evidence="2" id="KW-0472">Membrane</keyword>
<evidence type="ECO:0000256" key="2">
    <source>
        <dbReference type="SAM" id="Phobius"/>
    </source>
</evidence>
<comment type="caution">
    <text evidence="4">The sequence shown here is derived from an EMBL/GenBank/DDBJ whole genome shotgun (WGS) entry which is preliminary data.</text>
</comment>
<evidence type="ECO:0000313" key="4">
    <source>
        <dbReference type="EMBL" id="MBT9312578.1"/>
    </source>
</evidence>